<keyword evidence="2" id="KW-0418">Kinase</keyword>
<dbReference type="InterPro" id="IPR011990">
    <property type="entry name" value="TPR-like_helical_dom_sf"/>
</dbReference>
<dbReference type="RefSeq" id="WP_143564053.1">
    <property type="nucleotide sequence ID" value="NZ_BMPL01000026.1"/>
</dbReference>
<dbReference type="Gene3D" id="1.25.40.10">
    <property type="entry name" value="Tetratricopeptide repeat domain"/>
    <property type="match status" value="2"/>
</dbReference>
<keyword evidence="1" id="KW-0812">Transmembrane</keyword>
<evidence type="ECO:0000313" key="3">
    <source>
        <dbReference type="Proteomes" id="UP000318126"/>
    </source>
</evidence>
<keyword evidence="3" id="KW-1185">Reference proteome</keyword>
<evidence type="ECO:0000256" key="1">
    <source>
        <dbReference type="SAM" id="Phobius"/>
    </source>
</evidence>
<dbReference type="InterPro" id="IPR019734">
    <property type="entry name" value="TPR_rpt"/>
</dbReference>
<dbReference type="OrthoDB" id="6253968at2"/>
<protein>
    <submittedName>
        <fullName evidence="2">Histidine kinase</fullName>
    </submittedName>
</protein>
<feature type="transmembrane region" description="Helical" evidence="1">
    <location>
        <begin position="420"/>
        <end position="439"/>
    </location>
</feature>
<dbReference type="Pfam" id="PF13424">
    <property type="entry name" value="TPR_12"/>
    <property type="match status" value="1"/>
</dbReference>
<organism evidence="2 3">
    <name type="scientific">Shewanella hanedai</name>
    <name type="common">Alteromonas hanedai</name>
    <dbReference type="NCBI Taxonomy" id="25"/>
    <lineage>
        <taxon>Bacteria</taxon>
        <taxon>Pseudomonadati</taxon>
        <taxon>Pseudomonadota</taxon>
        <taxon>Gammaproteobacteria</taxon>
        <taxon>Alteromonadales</taxon>
        <taxon>Shewanellaceae</taxon>
        <taxon>Shewanella</taxon>
    </lineage>
</organism>
<sequence length="581" mass="66235">MDFRLIVLCLSFWFAPAWANTMDRLNNINTLLYEYPSRALEEINTLDNITSPIKLSESEKLRLSLLRCETYLQLGENQAAINIARMSEAKAKVMELEEARPYFMNCMAGALTQYGDYRQALPIIDTSIALSREFQQPQSLINGLMLRGLIDARIDSYSNASEDLRLAIAIYPELSKQPFNWSWPPLAYARLSLSQLLAQRGEFKQAYSVINSALASEPLQGKVKAQLLNQVAYMALLIQLPSSDALILNAKSQLPELGTAFELAQSYTLMAQLEYIRGNFRRAIQLLEISLNTFKKQKKSLEVIRAQRQLAESLFASGATNKALTLMKQTIEVATRTSRYDELVLCYQILSLHYEKEGDFKLAYKYKESQFKAAENSYNFIKDTRLLQLNAKLSRQKQELKSEINNNMASVSPGFGFQSGYAIIFILLLITSILSFLTYRSKHQAKQITSFPEAKTEEQKIDRLLSNSKLGGFPLSLILINTLQVYRDDLPILNAQLEKLLREQDLMVNGSNEEIILLLPYTKEEGTLKLITQIKELMIPLLRGNISKIGYAKMQQHDSITSLIKRANVQQLRQRKQRETN</sequence>
<reference evidence="3" key="1">
    <citation type="submission" date="2019-07" db="EMBL/GenBank/DDBJ databases">
        <title>Shewanella sp. YLB-08 draft genomic sequence.</title>
        <authorList>
            <person name="Yu L."/>
        </authorList>
    </citation>
    <scope>NUCLEOTIDE SEQUENCE [LARGE SCALE GENOMIC DNA]</scope>
    <source>
        <strain evidence="3">JCM 20706</strain>
    </source>
</reference>
<dbReference type="GO" id="GO:0016301">
    <property type="term" value="F:kinase activity"/>
    <property type="evidence" value="ECO:0007669"/>
    <property type="project" value="UniProtKB-KW"/>
</dbReference>
<dbReference type="Proteomes" id="UP000318126">
    <property type="component" value="Unassembled WGS sequence"/>
</dbReference>
<gene>
    <name evidence="2" type="ORF">FN961_08125</name>
</gene>
<keyword evidence="1" id="KW-1133">Transmembrane helix</keyword>
<keyword evidence="2" id="KW-0808">Transferase</keyword>
<proteinExistence type="predicted"/>
<dbReference type="AlphaFoldDB" id="A0A553JR70"/>
<evidence type="ECO:0000313" key="2">
    <source>
        <dbReference type="EMBL" id="TRY14948.1"/>
    </source>
</evidence>
<comment type="caution">
    <text evidence="2">The sequence shown here is derived from an EMBL/GenBank/DDBJ whole genome shotgun (WGS) entry which is preliminary data.</text>
</comment>
<dbReference type="SMART" id="SM00028">
    <property type="entry name" value="TPR"/>
    <property type="match status" value="5"/>
</dbReference>
<dbReference type="EMBL" id="VKGK01000007">
    <property type="protein sequence ID" value="TRY14948.1"/>
    <property type="molecule type" value="Genomic_DNA"/>
</dbReference>
<name>A0A553JR70_SHEHA</name>
<keyword evidence="1" id="KW-0472">Membrane</keyword>
<accession>A0A553JR70</accession>
<dbReference type="SUPFAM" id="SSF48452">
    <property type="entry name" value="TPR-like"/>
    <property type="match status" value="2"/>
</dbReference>